<accession>A0ABQ6MPT5</accession>
<organism evidence="3 4">
    <name type="scientific">Tetraparma gracilis</name>
    <dbReference type="NCBI Taxonomy" id="2962635"/>
    <lineage>
        <taxon>Eukaryota</taxon>
        <taxon>Sar</taxon>
        <taxon>Stramenopiles</taxon>
        <taxon>Ochrophyta</taxon>
        <taxon>Bolidophyceae</taxon>
        <taxon>Parmales</taxon>
        <taxon>Triparmaceae</taxon>
        <taxon>Tetraparma</taxon>
    </lineage>
</organism>
<gene>
    <name evidence="3" type="ORF">TeGR_g15014</name>
</gene>
<evidence type="ECO:0000313" key="3">
    <source>
        <dbReference type="EMBL" id="GMI30415.1"/>
    </source>
</evidence>
<dbReference type="InterPro" id="IPR002913">
    <property type="entry name" value="START_lipid-bd_dom"/>
</dbReference>
<evidence type="ECO:0000259" key="2">
    <source>
        <dbReference type="Pfam" id="PF01852"/>
    </source>
</evidence>
<protein>
    <recommendedName>
        <fullName evidence="2">START domain-containing protein</fullName>
    </recommendedName>
</protein>
<name>A0ABQ6MPT5_9STRA</name>
<keyword evidence="1" id="KW-0472">Membrane</keyword>
<dbReference type="InterPro" id="IPR023393">
    <property type="entry name" value="START-like_dom_sf"/>
</dbReference>
<keyword evidence="4" id="KW-1185">Reference proteome</keyword>
<keyword evidence="1" id="KW-0812">Transmembrane</keyword>
<dbReference type="Gene3D" id="3.30.530.20">
    <property type="match status" value="1"/>
</dbReference>
<feature type="transmembrane region" description="Helical" evidence="1">
    <location>
        <begin position="555"/>
        <end position="577"/>
    </location>
</feature>
<reference evidence="3 4" key="1">
    <citation type="journal article" date="2023" name="Commun. Biol.">
        <title>Genome analysis of Parmales, the sister group of diatoms, reveals the evolutionary specialization of diatoms from phago-mixotrophs to photoautotrophs.</title>
        <authorList>
            <person name="Ban H."/>
            <person name="Sato S."/>
            <person name="Yoshikawa S."/>
            <person name="Yamada K."/>
            <person name="Nakamura Y."/>
            <person name="Ichinomiya M."/>
            <person name="Sato N."/>
            <person name="Blanc-Mathieu R."/>
            <person name="Endo H."/>
            <person name="Kuwata A."/>
            <person name="Ogata H."/>
        </authorList>
    </citation>
    <scope>NUCLEOTIDE SEQUENCE [LARGE SCALE GENOMIC DNA]</scope>
</reference>
<comment type="caution">
    <text evidence="3">The sequence shown here is derived from an EMBL/GenBank/DDBJ whole genome shotgun (WGS) entry which is preliminary data.</text>
</comment>
<keyword evidence="1" id="KW-1133">Transmembrane helix</keyword>
<dbReference type="SUPFAM" id="SSF55961">
    <property type="entry name" value="Bet v1-like"/>
    <property type="match status" value="2"/>
</dbReference>
<dbReference type="EMBL" id="BRYB01001653">
    <property type="protein sequence ID" value="GMI30415.1"/>
    <property type="molecule type" value="Genomic_DNA"/>
</dbReference>
<sequence length="599" mass="67081">MRELFQRDEAIDDAKRSELADIIRSNNENYTDVENAVVDRVRDQLDSIPDSSFEKFESPDHLVHMEGFHKGGKNGIPRASTVLDEEICACAAWSYPLETRHEIKAFFADGGVESAVTVHNSHYVTGQQLRDFNIPTFSPREFVARSVWRWESETELLLVTESCLAEQYPIRPGIVRASVTTLRKFERLDPVGEIPQTRITWTQQPDMGGFIPSKAVRGAAVGQMMYVSTMRKRFDKSPAIDAASNLRLVTIIQNHDDDEYTEEEEEILTSGLKHFDNFREQKGKDVKMGSRLTTAKLAYEDGDRLAFGYATTMNVVRATYPSAYKIIDAGSGFTKLEYVIHPDSGGVIPAIVMRQIMGSNLEHVSHARRHLQSLRGLEDWDAKDGEAIGEVLVTKTDAEEHHGKGETKVEARVRETMEKQKGLKELGQKHEWFKVLLAKVVANKLRPAGDSKAKLCNMSVKEANVIGGALASCIAANLTAPAAVDEWILRYPAMGELEREYVWFRPMMDTIAQRLLESVSWGLKMRLYTGAGLSTLDLISDLYMIYTYATTGQQGAALSLAIMVGVCLLLQLIFVYMNTRRGPKLTMVKEMLIVLSGTA</sequence>
<evidence type="ECO:0000313" key="4">
    <source>
        <dbReference type="Proteomes" id="UP001165060"/>
    </source>
</evidence>
<proteinExistence type="predicted"/>
<dbReference type="Pfam" id="PF01852">
    <property type="entry name" value="START"/>
    <property type="match status" value="1"/>
</dbReference>
<dbReference type="Proteomes" id="UP001165060">
    <property type="component" value="Unassembled WGS sequence"/>
</dbReference>
<feature type="domain" description="START" evidence="2">
    <location>
        <begin position="136"/>
        <end position="237"/>
    </location>
</feature>
<evidence type="ECO:0000256" key="1">
    <source>
        <dbReference type="SAM" id="Phobius"/>
    </source>
</evidence>